<comment type="similarity">
    <text evidence="6">Belongs to the TRAFAC class OBG-HflX-like GTPase superfamily. HflX GTPase family.</text>
</comment>
<dbReference type="PIRSF" id="PIRSF006809">
    <property type="entry name" value="GTP-binding_hflX_prd"/>
    <property type="match status" value="1"/>
</dbReference>
<comment type="subunit">
    <text evidence="6">Monomer. Associates with the 50S ribosomal subunit.</text>
</comment>
<dbReference type="GO" id="GO:0043022">
    <property type="term" value="F:ribosome binding"/>
    <property type="evidence" value="ECO:0007669"/>
    <property type="project" value="TreeGrafter"/>
</dbReference>
<organism evidence="11 12">
    <name type="scientific">Fluviispira sanaruensis</name>
    <dbReference type="NCBI Taxonomy" id="2493639"/>
    <lineage>
        <taxon>Bacteria</taxon>
        <taxon>Pseudomonadati</taxon>
        <taxon>Bdellovibrionota</taxon>
        <taxon>Oligoflexia</taxon>
        <taxon>Silvanigrellales</taxon>
        <taxon>Silvanigrellaceae</taxon>
        <taxon>Fluviispira</taxon>
    </lineage>
</organism>
<evidence type="ECO:0000256" key="5">
    <source>
        <dbReference type="ARBA" id="ARBA00023134"/>
    </source>
</evidence>
<evidence type="ECO:0000256" key="3">
    <source>
        <dbReference type="ARBA" id="ARBA00022741"/>
    </source>
</evidence>
<feature type="coiled-coil region" evidence="9">
    <location>
        <begin position="191"/>
        <end position="218"/>
    </location>
</feature>
<dbReference type="PROSITE" id="PS51705">
    <property type="entry name" value="G_HFLX"/>
    <property type="match status" value="1"/>
</dbReference>
<evidence type="ECO:0000256" key="7">
    <source>
        <dbReference type="PIRSR" id="PIRSR006809-1"/>
    </source>
</evidence>
<dbReference type="EMBL" id="AP019368">
    <property type="protein sequence ID" value="BBH52406.1"/>
    <property type="molecule type" value="Genomic_DNA"/>
</dbReference>
<dbReference type="RefSeq" id="WP_130606881.1">
    <property type="nucleotide sequence ID" value="NZ_AP019368.1"/>
</dbReference>
<comment type="cofactor">
    <cofactor evidence="8">
        <name>Mg(2+)</name>
        <dbReference type="ChEBI" id="CHEBI:18420"/>
    </cofactor>
</comment>
<keyword evidence="5 6" id="KW-0342">GTP-binding</keyword>
<dbReference type="PANTHER" id="PTHR10229">
    <property type="entry name" value="GTP-BINDING PROTEIN HFLX"/>
    <property type="match status" value="1"/>
</dbReference>
<dbReference type="InterPro" id="IPR006073">
    <property type="entry name" value="GTP-bd"/>
</dbReference>
<dbReference type="AlphaFoldDB" id="A0A4P2VHL1"/>
<dbReference type="InterPro" id="IPR032305">
    <property type="entry name" value="GTP-bd_M"/>
</dbReference>
<dbReference type="Gene3D" id="6.10.250.2860">
    <property type="match status" value="1"/>
</dbReference>
<feature type="binding site" evidence="8">
    <location>
        <position position="236"/>
    </location>
    <ligand>
        <name>Mg(2+)</name>
        <dbReference type="ChEBI" id="CHEBI:18420"/>
    </ligand>
</feature>
<feature type="binding site" evidence="7">
    <location>
        <begin position="229"/>
        <end position="236"/>
    </location>
    <ligand>
        <name>GTP</name>
        <dbReference type="ChEBI" id="CHEBI:37565"/>
    </ligand>
</feature>
<dbReference type="PRINTS" id="PR00326">
    <property type="entry name" value="GTP1OBG"/>
</dbReference>
<evidence type="ECO:0000256" key="2">
    <source>
        <dbReference type="ARBA" id="ARBA00022723"/>
    </source>
</evidence>
<feature type="binding site" evidence="7">
    <location>
        <begin position="254"/>
        <end position="258"/>
    </location>
    <ligand>
        <name>GTP</name>
        <dbReference type="ChEBI" id="CHEBI:37565"/>
    </ligand>
</feature>
<keyword evidence="1 6" id="KW-0963">Cytoplasm</keyword>
<comment type="function">
    <text evidence="6">GTPase that associates with the 50S ribosomal subunit and may have a role during protein synthesis or ribosome biogenesis.</text>
</comment>
<feature type="binding site" evidence="8">
    <location>
        <position position="256"/>
    </location>
    <ligand>
        <name>Mg(2+)</name>
        <dbReference type="ChEBI" id="CHEBI:18420"/>
    </ligand>
</feature>
<protein>
    <recommendedName>
        <fullName evidence="6">GTPase HflX</fullName>
    </recommendedName>
    <alternativeName>
        <fullName evidence="6">GTP-binding protein HflX</fullName>
    </alternativeName>
</protein>
<dbReference type="GO" id="GO:0046872">
    <property type="term" value="F:metal ion binding"/>
    <property type="evidence" value="ECO:0007669"/>
    <property type="project" value="UniProtKB-KW"/>
</dbReference>
<evidence type="ECO:0000259" key="10">
    <source>
        <dbReference type="PROSITE" id="PS51705"/>
    </source>
</evidence>
<evidence type="ECO:0000256" key="6">
    <source>
        <dbReference type="HAMAP-Rule" id="MF_00900"/>
    </source>
</evidence>
<feature type="binding site" evidence="7">
    <location>
        <begin position="368"/>
        <end position="370"/>
    </location>
    <ligand>
        <name>GTP</name>
        <dbReference type="ChEBI" id="CHEBI:37565"/>
    </ligand>
</feature>
<dbReference type="GO" id="GO:0005525">
    <property type="term" value="F:GTP binding"/>
    <property type="evidence" value="ECO:0007669"/>
    <property type="project" value="UniProtKB-UniRule"/>
</dbReference>
<evidence type="ECO:0000256" key="4">
    <source>
        <dbReference type="ARBA" id="ARBA00022842"/>
    </source>
</evidence>
<sequence>MSKNNIDIEKTLELEKARQQLENRVQGGMKSYLVSLELPDDDPVEIQESLVELGALIRTLGDECVGVTVQKKVKPIPATYIGLGKAEEIKKACELLKFDYVTFDQELSPTQVRNLENLIAKPILDRTGVILQIFRKNARSKEARTQVEIAHLEYIAPRLSNAWITWERQRGGGGSGGRLKGAGETQIEIDRRRMKDKIASLRKDLEKIQKERETQRKNRADEWNVVLVGYTNAGKTTLMNALTESHLSAKDSLFETLDSSIRRIRGVNNMNILVTDTVGFIRNLPHGLVASFRSTLEETSKADLLLHIVDITHKSYKDHIKVTDEVLVQVGASDVPRIIVFNKIDKVVGEPRLPKILARGYPRSICLSSYKEEDIKRFREMIVNFLAQNMVEEVFHVSYGDSKMLSLIYSHTRVLESNWTQDEGIFKVRMSKSIYQRYFAPVKSEEEQEWQVKSN</sequence>
<dbReference type="KEGG" id="sbf:JCM31447_08470"/>
<dbReference type="Proteomes" id="UP000291236">
    <property type="component" value="Chromosome"/>
</dbReference>
<dbReference type="InterPro" id="IPR027417">
    <property type="entry name" value="P-loop_NTPase"/>
</dbReference>
<reference evidence="11 12" key="1">
    <citation type="submission" date="2018-12" db="EMBL/GenBank/DDBJ databases">
        <title>Rubrispira sanarue gen. nov., sp., nov., a member of the order Silvanigrellales, isolated from a brackish lake in Hamamatsu Japan.</title>
        <authorList>
            <person name="Maejima Y."/>
            <person name="Iino T."/>
            <person name="Muraguchi Y."/>
            <person name="Fukuda K."/>
            <person name="Nojiri H."/>
            <person name="Ohkuma M."/>
            <person name="Moriuchi R."/>
            <person name="Dohra H."/>
            <person name="Kimbara K."/>
            <person name="Shintani M."/>
        </authorList>
    </citation>
    <scope>NUCLEOTIDE SEQUENCE [LARGE SCALE GENOMIC DNA]</scope>
    <source>
        <strain evidence="11 12">RF1110005</strain>
    </source>
</reference>
<dbReference type="Pfam" id="PF16360">
    <property type="entry name" value="GTP-bdg_M"/>
    <property type="match status" value="1"/>
</dbReference>
<evidence type="ECO:0000256" key="8">
    <source>
        <dbReference type="PIRSR" id="PIRSR006809-2"/>
    </source>
</evidence>
<evidence type="ECO:0000313" key="11">
    <source>
        <dbReference type="EMBL" id="BBH52406.1"/>
    </source>
</evidence>
<dbReference type="GO" id="GO:0003924">
    <property type="term" value="F:GTPase activity"/>
    <property type="evidence" value="ECO:0007669"/>
    <property type="project" value="UniProtKB-UniRule"/>
</dbReference>
<comment type="subcellular location">
    <subcellularLocation>
        <location evidence="6">Cytoplasm</location>
    </subcellularLocation>
    <text evidence="6">May associate with membranes.</text>
</comment>
<dbReference type="PANTHER" id="PTHR10229:SF0">
    <property type="entry name" value="GTP-BINDING PROTEIN 6-RELATED"/>
    <property type="match status" value="1"/>
</dbReference>
<dbReference type="InterPro" id="IPR042108">
    <property type="entry name" value="GTPase_HflX_N_sf"/>
</dbReference>
<keyword evidence="9" id="KW-0175">Coiled coil</keyword>
<dbReference type="CDD" id="cd01878">
    <property type="entry name" value="HflX"/>
    <property type="match status" value="1"/>
</dbReference>
<dbReference type="GO" id="GO:0005737">
    <property type="term" value="C:cytoplasm"/>
    <property type="evidence" value="ECO:0007669"/>
    <property type="project" value="UniProtKB-SubCell"/>
</dbReference>
<evidence type="ECO:0000313" key="12">
    <source>
        <dbReference type="Proteomes" id="UP000291236"/>
    </source>
</evidence>
<gene>
    <name evidence="6 11" type="primary">hflX</name>
    <name evidence="11" type="ORF">JCM31447_08470</name>
</gene>
<dbReference type="InterPro" id="IPR016496">
    <property type="entry name" value="GTPase_HflX"/>
</dbReference>
<keyword evidence="12" id="KW-1185">Reference proteome</keyword>
<dbReference type="Pfam" id="PF13167">
    <property type="entry name" value="GTP-bdg_N"/>
    <property type="match status" value="1"/>
</dbReference>
<evidence type="ECO:0000256" key="1">
    <source>
        <dbReference type="ARBA" id="ARBA00022490"/>
    </source>
</evidence>
<dbReference type="HAMAP" id="MF_00900">
    <property type="entry name" value="GTPase_HflX"/>
    <property type="match status" value="1"/>
</dbReference>
<dbReference type="InterPro" id="IPR025121">
    <property type="entry name" value="GTPase_HflX_N"/>
</dbReference>
<dbReference type="Pfam" id="PF01926">
    <property type="entry name" value="MMR_HSR1"/>
    <property type="match status" value="1"/>
</dbReference>
<feature type="binding site" evidence="7">
    <location>
        <begin position="342"/>
        <end position="345"/>
    </location>
    <ligand>
        <name>GTP</name>
        <dbReference type="ChEBI" id="CHEBI:37565"/>
    </ligand>
</feature>
<evidence type="ECO:0000256" key="9">
    <source>
        <dbReference type="SAM" id="Coils"/>
    </source>
</evidence>
<dbReference type="SUPFAM" id="SSF52540">
    <property type="entry name" value="P-loop containing nucleoside triphosphate hydrolases"/>
    <property type="match status" value="1"/>
</dbReference>
<keyword evidence="3 6" id="KW-0547">Nucleotide-binding</keyword>
<keyword evidence="2 8" id="KW-0479">Metal-binding</keyword>
<accession>A0A4P2VHL1</accession>
<dbReference type="OrthoDB" id="9812272at2"/>
<dbReference type="Gene3D" id="3.40.50.11060">
    <property type="entry name" value="GTPase HflX, N-terminal domain"/>
    <property type="match status" value="1"/>
</dbReference>
<dbReference type="Gene3D" id="3.40.50.300">
    <property type="entry name" value="P-loop containing nucleotide triphosphate hydrolases"/>
    <property type="match status" value="1"/>
</dbReference>
<name>A0A4P2VHL1_FLUSA</name>
<dbReference type="NCBIfam" id="TIGR03156">
    <property type="entry name" value="GTP_HflX"/>
    <property type="match status" value="1"/>
</dbReference>
<proteinExistence type="inferred from homology"/>
<keyword evidence="4 8" id="KW-0460">Magnesium</keyword>
<feature type="binding site" evidence="7">
    <location>
        <begin position="276"/>
        <end position="279"/>
    </location>
    <ligand>
        <name>GTP</name>
        <dbReference type="ChEBI" id="CHEBI:37565"/>
    </ligand>
</feature>
<dbReference type="InterPro" id="IPR030394">
    <property type="entry name" value="G_HFLX_dom"/>
</dbReference>
<dbReference type="FunFam" id="3.40.50.11060:FF:000001">
    <property type="entry name" value="GTPase HflX"/>
    <property type="match status" value="1"/>
</dbReference>
<feature type="domain" description="Hflx-type G" evidence="10">
    <location>
        <begin position="223"/>
        <end position="390"/>
    </location>
</feature>